<reference evidence="1 2" key="1">
    <citation type="submission" date="2018-09" db="EMBL/GenBank/DDBJ databases">
        <title>Whole genome based analysis of evolution and adaptive divergence in Indian and Brazilian strains of Azospirillum brasilense.</title>
        <authorList>
            <person name="Singh C."/>
            <person name="Tripathi A.K."/>
        </authorList>
    </citation>
    <scope>NUCLEOTIDE SEQUENCE [LARGE SCALE GENOMIC DNA]</scope>
    <source>
        <strain evidence="1 2">MTCC4039</strain>
    </source>
</reference>
<organism evidence="1 2">
    <name type="scientific">Azospirillum brasilense</name>
    <dbReference type="NCBI Taxonomy" id="192"/>
    <lineage>
        <taxon>Bacteria</taxon>
        <taxon>Pseudomonadati</taxon>
        <taxon>Pseudomonadota</taxon>
        <taxon>Alphaproteobacteria</taxon>
        <taxon>Rhodospirillales</taxon>
        <taxon>Azospirillaceae</taxon>
        <taxon>Azospirillum</taxon>
    </lineage>
</organism>
<dbReference type="RefSeq" id="WP_137139931.1">
    <property type="nucleotide sequence ID" value="NZ_CP032345.1"/>
</dbReference>
<evidence type="ECO:0000313" key="2">
    <source>
        <dbReference type="Proteomes" id="UP000298693"/>
    </source>
</evidence>
<dbReference type="EMBL" id="CP032345">
    <property type="protein sequence ID" value="QCO15534.1"/>
    <property type="molecule type" value="Genomic_DNA"/>
</dbReference>
<sequence>MRAASDFFRQSDPAENRQFRRLWAEPTRAMRLPAPAPAARTLNQLAAEITLVWRAEAGRA</sequence>
<accession>A0A4D8R1Y4</accession>
<evidence type="ECO:0000313" key="1">
    <source>
        <dbReference type="EMBL" id="QCO15534.1"/>
    </source>
</evidence>
<dbReference type="AlphaFoldDB" id="A0A4D8R1Y4"/>
<proteinExistence type="predicted"/>
<name>A0A4D8R1Y4_AZOBR</name>
<protein>
    <submittedName>
        <fullName evidence="1">Uncharacterized protein</fullName>
    </submittedName>
</protein>
<gene>
    <name evidence="1" type="ORF">D3869_09995</name>
</gene>
<dbReference type="Proteomes" id="UP000298693">
    <property type="component" value="Chromosome"/>
</dbReference>